<name>A0A0N9UEN1_SPHMC</name>
<dbReference type="AlphaFoldDB" id="A0A0N9UEN1"/>
<feature type="domain" description="Aminoglycoside phosphotransferase" evidence="2">
    <location>
        <begin position="93"/>
        <end position="325"/>
    </location>
</feature>
<dbReference type="InterPro" id="IPR011009">
    <property type="entry name" value="Kinase-like_dom_sf"/>
</dbReference>
<dbReference type="InterPro" id="IPR051678">
    <property type="entry name" value="AGP_Transferase"/>
</dbReference>
<evidence type="ECO:0000256" key="1">
    <source>
        <dbReference type="SAM" id="MobiDB-lite"/>
    </source>
</evidence>
<proteinExistence type="predicted"/>
<dbReference type="Proteomes" id="UP000058074">
    <property type="component" value="Chromosome"/>
</dbReference>
<dbReference type="Pfam" id="PF01636">
    <property type="entry name" value="APH"/>
    <property type="match status" value="1"/>
</dbReference>
<dbReference type="PANTHER" id="PTHR21310:SF40">
    <property type="entry name" value="AMINOGLYCOSIDE PHOSPHOTRANSFERASE DOMAIN-CONTAINING PROTEIN-RELATED"/>
    <property type="match status" value="1"/>
</dbReference>
<evidence type="ECO:0000313" key="4">
    <source>
        <dbReference type="Proteomes" id="UP000058074"/>
    </source>
</evidence>
<feature type="region of interest" description="Disordered" evidence="1">
    <location>
        <begin position="1"/>
        <end position="20"/>
    </location>
</feature>
<dbReference type="RefSeq" id="WP_054589272.1">
    <property type="nucleotide sequence ID" value="NZ_CP012700.1"/>
</dbReference>
<dbReference type="SUPFAM" id="SSF56112">
    <property type="entry name" value="Protein kinase-like (PK-like)"/>
    <property type="match status" value="1"/>
</dbReference>
<dbReference type="PATRIC" id="fig|33050.5.peg.3734"/>
<dbReference type="Gene3D" id="3.30.200.20">
    <property type="entry name" value="Phosphorylase Kinase, domain 1"/>
    <property type="match status" value="1"/>
</dbReference>
<dbReference type="PANTHER" id="PTHR21310">
    <property type="entry name" value="AMINOGLYCOSIDE PHOSPHOTRANSFERASE-RELATED-RELATED"/>
    <property type="match status" value="1"/>
</dbReference>
<dbReference type="OrthoDB" id="3339041at2"/>
<dbReference type="CDD" id="cd05154">
    <property type="entry name" value="ACAD10_11_N-like"/>
    <property type="match status" value="1"/>
</dbReference>
<gene>
    <name evidence="3" type="ORF">AN936_18005</name>
</gene>
<dbReference type="Gene3D" id="3.90.1200.10">
    <property type="match status" value="1"/>
</dbReference>
<organism evidence="3 4">
    <name type="scientific">Sphingopyxis macrogoltabida</name>
    <name type="common">Sphingomonas macrogoltabidus</name>
    <dbReference type="NCBI Taxonomy" id="33050"/>
    <lineage>
        <taxon>Bacteria</taxon>
        <taxon>Pseudomonadati</taxon>
        <taxon>Pseudomonadota</taxon>
        <taxon>Alphaproteobacteria</taxon>
        <taxon>Sphingomonadales</taxon>
        <taxon>Sphingomonadaceae</taxon>
        <taxon>Sphingopyxis</taxon>
    </lineage>
</organism>
<evidence type="ECO:0000313" key="3">
    <source>
        <dbReference type="EMBL" id="ALH82181.1"/>
    </source>
</evidence>
<protein>
    <recommendedName>
        <fullName evidence="2">Aminoglycoside phosphotransferase domain-containing protein</fullName>
    </recommendedName>
</protein>
<dbReference type="InterPro" id="IPR041726">
    <property type="entry name" value="ACAD10_11_N"/>
</dbReference>
<sequence length="374" mass="40711">MDNDNALEASRAITGATQQGEDDEIGLRLENFLQRQTGLGGKITAIRLDDGRRSAGASSGTILFDADVDTDTGTRVRRLVFRYDLGGAFFSQYALPPQFDIMQALYARGLPVPRPLWLDAGGEVNGKPGLFMERIEGIAPSTMPFNEGPYMAVGAADRHRMLLEAARTLAAVHATSSAGLADDHFARRGGDGHYLDREIGWTLVELRRTIPPAAPGAKANLYRDIRDTLEKVADWLTAHAPRHRTPELAHGDANISNFMYDDAGQVVALLDWELAHHGVGEADLAYQIAGIAHFALLAPPIDGIPAPDEMMAAYAQARGKLEDWDFAQVLGEWRLAVFASMGMSRLPPELEDVERTYWAASRKRLAALVPGIGA</sequence>
<dbReference type="KEGG" id="smag:AN936_18005"/>
<evidence type="ECO:0000259" key="2">
    <source>
        <dbReference type="Pfam" id="PF01636"/>
    </source>
</evidence>
<dbReference type="EMBL" id="CP012700">
    <property type="protein sequence ID" value="ALH82181.1"/>
    <property type="molecule type" value="Genomic_DNA"/>
</dbReference>
<accession>A0A0N9UEN1</accession>
<reference evidence="3 4" key="1">
    <citation type="journal article" date="2015" name="Genome Announc.">
        <title>Complete Genome Sequence of Polypropylene Glycol- and Polyethylene Glycol-Degrading Sphingopyxis macrogoltabida Strain EY-1.</title>
        <authorList>
            <person name="Ohtsubo Y."/>
            <person name="Nagata Y."/>
            <person name="Numata M."/>
            <person name="Tsuchikane K."/>
            <person name="Hosoyama A."/>
            <person name="Yamazoe A."/>
            <person name="Tsuda M."/>
            <person name="Fujita N."/>
            <person name="Kawai F."/>
        </authorList>
    </citation>
    <scope>NUCLEOTIDE SEQUENCE [LARGE SCALE GENOMIC DNA]</scope>
    <source>
        <strain evidence="3 4">EY-1</strain>
    </source>
</reference>
<dbReference type="InterPro" id="IPR002575">
    <property type="entry name" value="Aminoglycoside_PTrfase"/>
</dbReference>